<accession>F3L1X8</accession>
<protein>
    <submittedName>
        <fullName evidence="1">Uncharacterized protein</fullName>
    </submittedName>
</protein>
<evidence type="ECO:0000313" key="2">
    <source>
        <dbReference type="Proteomes" id="UP000005615"/>
    </source>
</evidence>
<evidence type="ECO:0000313" key="1">
    <source>
        <dbReference type="EMBL" id="EGG29656.1"/>
    </source>
</evidence>
<keyword evidence="2" id="KW-1185">Reference proteome</keyword>
<dbReference type="Proteomes" id="UP000005615">
    <property type="component" value="Unassembled WGS sequence"/>
</dbReference>
<dbReference type="eggNOG" id="COG5361">
    <property type="taxonomic scope" value="Bacteria"/>
</dbReference>
<proteinExistence type="predicted"/>
<dbReference type="RefSeq" id="WP_009575765.1">
    <property type="nucleotide sequence ID" value="NZ_AEIG01000037.1"/>
</dbReference>
<comment type="caution">
    <text evidence="1">The sequence shown here is derived from an EMBL/GenBank/DDBJ whole genome shotgun (WGS) entry which is preliminary data.</text>
</comment>
<dbReference type="OrthoDB" id="7053758at2"/>
<reference evidence="1 2" key="1">
    <citation type="journal article" date="2011" name="J. Bacteriol.">
        <title>Genome sequence of strain IMCC3088, a proteorhodopsin-containing marine bacterium belonging to the OM60/NOR5 clade.</title>
        <authorList>
            <person name="Jang Y."/>
            <person name="Oh H.M."/>
            <person name="Kang I."/>
            <person name="Lee K."/>
            <person name="Yang S.J."/>
            <person name="Cho J.C."/>
        </authorList>
    </citation>
    <scope>NUCLEOTIDE SEQUENCE [LARGE SCALE GENOMIC DNA]</scope>
    <source>
        <strain evidence="1 2">IMCC3088</strain>
    </source>
</reference>
<dbReference type="STRING" id="2518989.IMCC3088_1468"/>
<gene>
    <name evidence="1" type="ORF">IMCC3088_1468</name>
</gene>
<name>F3L1X8_9GAMM</name>
<dbReference type="AlphaFoldDB" id="F3L1X8"/>
<sequence>MSTNPSVAWEAFCQQLAEAGKLVLDDKVPKDPLVQTEGYRYLSRLTKLALEQYVEAVDPDFPFFYQLSHETAKIGADNPDNHYLNTSIKGDCDYRITGKLGTMPYFSIVANAMRYHIDGSAHATGSLMMDEIEWGPNGEVEIIASCKPHAKNWLRLEPDASVIIIRQSYMDRSTERPGEFKIERINGPERPEPLATETFCEGLSRAGQFVQGVSKTFFDWACLFQQYPNQFPDIDQSMFQKAGGAADIYYAHAYWKIAEDEAWIIEVQPPACDYWNFQIDNFWMESFDYRFREVTLNKHTAKLDEDGMLRIVCCKDNAGVANWMDTSGHPEGTALIRWVGATEHPLPTTRIVKLNEL</sequence>
<dbReference type="EMBL" id="AEIG01000037">
    <property type="protein sequence ID" value="EGG29656.1"/>
    <property type="molecule type" value="Genomic_DNA"/>
</dbReference>
<organism evidence="1 2">
    <name type="scientific">Aequoribacter fuscus</name>
    <dbReference type="NCBI Taxonomy" id="2518989"/>
    <lineage>
        <taxon>Bacteria</taxon>
        <taxon>Pseudomonadati</taxon>
        <taxon>Pseudomonadota</taxon>
        <taxon>Gammaproteobacteria</taxon>
        <taxon>Cellvibrionales</taxon>
        <taxon>Halieaceae</taxon>
        <taxon>Aequoribacter</taxon>
    </lineage>
</organism>